<dbReference type="AlphaFoldDB" id="A0A0M8K7V4"/>
<feature type="active site" description="Nucleophile" evidence="4">
    <location>
        <position position="125"/>
    </location>
</feature>
<comment type="caution">
    <text evidence="6">The sequence shown here is derived from an EMBL/GenBank/DDBJ whole genome shotgun (WGS) entry which is preliminary data.</text>
</comment>
<comment type="caution">
    <text evidence="4">Lacks conserved residue(s) required for the propagation of feature annotation.</text>
</comment>
<dbReference type="InterPro" id="IPR016035">
    <property type="entry name" value="Acyl_Trfase/lysoPLipase"/>
</dbReference>
<dbReference type="InterPro" id="IPR002641">
    <property type="entry name" value="PNPLA_dom"/>
</dbReference>
<dbReference type="Gene3D" id="3.40.1090.10">
    <property type="entry name" value="Cytosolic phospholipase A2 catalytic domain"/>
    <property type="match status" value="1"/>
</dbReference>
<dbReference type="Pfam" id="PF01734">
    <property type="entry name" value="Patatin"/>
    <property type="match status" value="1"/>
</dbReference>
<evidence type="ECO:0000256" key="1">
    <source>
        <dbReference type="ARBA" id="ARBA00022801"/>
    </source>
</evidence>
<organism evidence="6 7">
    <name type="scientific">Ardenticatena maritima</name>
    <dbReference type="NCBI Taxonomy" id="872965"/>
    <lineage>
        <taxon>Bacteria</taxon>
        <taxon>Bacillati</taxon>
        <taxon>Chloroflexota</taxon>
        <taxon>Ardenticatenia</taxon>
        <taxon>Ardenticatenales</taxon>
        <taxon>Ardenticatenaceae</taxon>
        <taxon>Ardenticatena</taxon>
    </lineage>
</organism>
<keyword evidence="2 4" id="KW-0442">Lipid degradation</keyword>
<dbReference type="InParanoid" id="A0A0M8K7V4"/>
<keyword evidence="7" id="KW-1185">Reference proteome</keyword>
<evidence type="ECO:0000259" key="5">
    <source>
        <dbReference type="PROSITE" id="PS51635"/>
    </source>
</evidence>
<dbReference type="SUPFAM" id="SSF52151">
    <property type="entry name" value="FabD/lysophospholipase-like"/>
    <property type="match status" value="1"/>
</dbReference>
<dbReference type="PANTHER" id="PTHR14226">
    <property type="entry name" value="NEUROPATHY TARGET ESTERASE/SWISS CHEESE D.MELANOGASTER"/>
    <property type="match status" value="1"/>
</dbReference>
<reference evidence="6 7" key="1">
    <citation type="journal article" date="2015" name="Genome Announc.">
        <title>Draft Genome Sequence of a Heterotrophic Facultative Anaerobic Thermophilic Bacterium, Ardenticatena maritima Strain 110ST.</title>
        <authorList>
            <person name="Kawaichi S."/>
            <person name="Yoshida T."/>
            <person name="Sako Y."/>
            <person name="Nakamura R."/>
        </authorList>
    </citation>
    <scope>NUCLEOTIDE SEQUENCE [LARGE SCALE GENOMIC DNA]</scope>
    <source>
        <strain evidence="6 7">110S</strain>
    </source>
</reference>
<evidence type="ECO:0000313" key="6">
    <source>
        <dbReference type="EMBL" id="GAP63603.1"/>
    </source>
</evidence>
<protein>
    <submittedName>
        <fullName evidence="6">NTE family protein</fullName>
    </submittedName>
</protein>
<dbReference type="PROSITE" id="PS51635">
    <property type="entry name" value="PNPLA"/>
    <property type="match status" value="1"/>
</dbReference>
<dbReference type="Proteomes" id="UP000037784">
    <property type="component" value="Unassembled WGS sequence"/>
</dbReference>
<feature type="domain" description="PNPLA" evidence="5">
    <location>
        <begin position="92"/>
        <end position="254"/>
    </location>
</feature>
<dbReference type="InterPro" id="IPR050301">
    <property type="entry name" value="NTE"/>
</dbReference>
<evidence type="ECO:0000256" key="3">
    <source>
        <dbReference type="ARBA" id="ARBA00023098"/>
    </source>
</evidence>
<keyword evidence="1 4" id="KW-0378">Hydrolase</keyword>
<dbReference type="GO" id="GO:0016042">
    <property type="term" value="P:lipid catabolic process"/>
    <property type="evidence" value="ECO:0007669"/>
    <property type="project" value="UniProtKB-UniRule"/>
</dbReference>
<dbReference type="GO" id="GO:0016787">
    <property type="term" value="F:hydrolase activity"/>
    <property type="evidence" value="ECO:0007669"/>
    <property type="project" value="UniProtKB-UniRule"/>
</dbReference>
<dbReference type="PANTHER" id="PTHR14226:SF29">
    <property type="entry name" value="NEUROPATHY TARGET ESTERASE SWS"/>
    <property type="match status" value="1"/>
</dbReference>
<evidence type="ECO:0000256" key="2">
    <source>
        <dbReference type="ARBA" id="ARBA00022963"/>
    </source>
</evidence>
<dbReference type="FunCoup" id="A0A0M8K7V4">
    <property type="interactions" value="38"/>
</dbReference>
<keyword evidence="3 4" id="KW-0443">Lipid metabolism</keyword>
<reference evidence="7" key="2">
    <citation type="submission" date="2015-08" db="EMBL/GenBank/DDBJ databases">
        <title>Draft Genome Sequence of a Heterotrophic Facultative Anaerobic Bacterium Ardenticatena maritima Strain 110S.</title>
        <authorList>
            <person name="Kawaichi S."/>
            <person name="Yoshida T."/>
            <person name="Sako Y."/>
            <person name="Nakamura R."/>
        </authorList>
    </citation>
    <scope>NUCLEOTIDE SEQUENCE [LARGE SCALE GENOMIC DNA]</scope>
    <source>
        <strain evidence="7">110S</strain>
    </source>
</reference>
<feature type="short sequence motif" description="DGA/G" evidence="4">
    <location>
        <begin position="241"/>
        <end position="243"/>
    </location>
</feature>
<feature type="active site" description="Proton acceptor" evidence="4">
    <location>
        <position position="241"/>
    </location>
</feature>
<evidence type="ECO:0000256" key="4">
    <source>
        <dbReference type="PROSITE-ProRule" id="PRU01161"/>
    </source>
</evidence>
<dbReference type="EMBL" id="BBZA01000175">
    <property type="protein sequence ID" value="GAP63603.1"/>
    <property type="molecule type" value="Genomic_DNA"/>
</dbReference>
<evidence type="ECO:0000313" key="7">
    <source>
        <dbReference type="Proteomes" id="UP000037784"/>
    </source>
</evidence>
<name>A0A0M8K7V4_9CHLR</name>
<proteinExistence type="predicted"/>
<sequence>MVSLNIDDYEPQTFTDAVSRLLEEYGHVLLLLPDQWTPVAQKSVQLADHVVSIGGAPTWLTLHGNRDLAIITNDKRDILHTARVVTERQVGVALSSGGSKTLAHIGVLRVLEREGVPIDMLAGTSGGAFVAAFYALGYTPDELAEFVKTLPKVNTWRNWDINLPPTSGLIKGHKAYQLLEAWFEGKTFTDTRIPLYIVAADLATGEEIIFERGSLAHAVRASVSIPVIADPWRYQERFFVDGAVVNPLPVSVLRERGANIVIGSSVVHTETDPDLPSFEKKPNLLQTISRLINTVERKIITKQIEMADVFIHPHVFADHSLDFSQVDRLVELGEQAAEAELETIRTALQREHILPPPQI</sequence>
<feature type="short sequence motif" description="GXSXG" evidence="4">
    <location>
        <begin position="123"/>
        <end position="127"/>
    </location>
</feature>
<dbReference type="OrthoDB" id="9770965at2"/>
<accession>A0A0M8K7V4</accession>
<gene>
    <name evidence="6" type="ORF">ARMA_2026</name>
</gene>